<dbReference type="Proteomes" id="UP001060085">
    <property type="component" value="Linkage Group LG05"/>
</dbReference>
<accession>A0ACC0AUG1</accession>
<evidence type="ECO:0000313" key="1">
    <source>
        <dbReference type="EMBL" id="KAI5663573.1"/>
    </source>
</evidence>
<proteinExistence type="predicted"/>
<organism evidence="1 2">
    <name type="scientific">Catharanthus roseus</name>
    <name type="common">Madagascar periwinkle</name>
    <name type="synonym">Vinca rosea</name>
    <dbReference type="NCBI Taxonomy" id="4058"/>
    <lineage>
        <taxon>Eukaryota</taxon>
        <taxon>Viridiplantae</taxon>
        <taxon>Streptophyta</taxon>
        <taxon>Embryophyta</taxon>
        <taxon>Tracheophyta</taxon>
        <taxon>Spermatophyta</taxon>
        <taxon>Magnoliopsida</taxon>
        <taxon>eudicotyledons</taxon>
        <taxon>Gunneridae</taxon>
        <taxon>Pentapetalae</taxon>
        <taxon>asterids</taxon>
        <taxon>lamiids</taxon>
        <taxon>Gentianales</taxon>
        <taxon>Apocynaceae</taxon>
        <taxon>Rauvolfioideae</taxon>
        <taxon>Vinceae</taxon>
        <taxon>Catharanthinae</taxon>
        <taxon>Catharanthus</taxon>
    </lineage>
</organism>
<keyword evidence="2" id="KW-1185">Reference proteome</keyword>
<name>A0ACC0AUG1_CATRO</name>
<comment type="caution">
    <text evidence="1">The sequence shown here is derived from an EMBL/GenBank/DDBJ whole genome shotgun (WGS) entry which is preliminary data.</text>
</comment>
<evidence type="ECO:0000313" key="2">
    <source>
        <dbReference type="Proteomes" id="UP001060085"/>
    </source>
</evidence>
<protein>
    <submittedName>
        <fullName evidence="1">Uncharacterized protein</fullName>
    </submittedName>
</protein>
<sequence length="163" mass="18208">MTLAYIYIFSIATPEPHPDSGEWIHLKKGVVPWRAWPNRSMWTPHHALRWDGCLVESQEGLETKVGPRADLVILGERLFGNRVLVWCLAGIDYEIPEFNSDYLVVGSEPYPLSPTMALCVSLYSGIEAALMCLDSLRLLSCAGRVGGITLCNKRKGRDDYAIV</sequence>
<reference evidence="2" key="1">
    <citation type="journal article" date="2023" name="Nat. Plants">
        <title>Single-cell RNA sequencing provides a high-resolution roadmap for understanding the multicellular compartmentation of specialized metabolism.</title>
        <authorList>
            <person name="Sun S."/>
            <person name="Shen X."/>
            <person name="Li Y."/>
            <person name="Li Y."/>
            <person name="Wang S."/>
            <person name="Li R."/>
            <person name="Zhang H."/>
            <person name="Shen G."/>
            <person name="Guo B."/>
            <person name="Wei J."/>
            <person name="Xu J."/>
            <person name="St-Pierre B."/>
            <person name="Chen S."/>
            <person name="Sun C."/>
        </authorList>
    </citation>
    <scope>NUCLEOTIDE SEQUENCE [LARGE SCALE GENOMIC DNA]</scope>
</reference>
<gene>
    <name evidence="1" type="ORF">M9H77_22896</name>
</gene>
<dbReference type="EMBL" id="CM044705">
    <property type="protein sequence ID" value="KAI5663573.1"/>
    <property type="molecule type" value="Genomic_DNA"/>
</dbReference>